<evidence type="ECO:0000256" key="1">
    <source>
        <dbReference type="ARBA" id="ARBA00002324"/>
    </source>
</evidence>
<organism evidence="12 13">
    <name type="scientific">Acholeplasma laidlawii</name>
    <dbReference type="NCBI Taxonomy" id="2148"/>
    <lineage>
        <taxon>Bacteria</taxon>
        <taxon>Bacillati</taxon>
        <taxon>Mycoplasmatota</taxon>
        <taxon>Mollicutes</taxon>
        <taxon>Acholeplasmatales</taxon>
        <taxon>Acholeplasmataceae</taxon>
        <taxon>Acholeplasma</taxon>
    </lineage>
</organism>
<comment type="pathway">
    <text evidence="2 10">Cofactor biosynthesis; NAD(+) biosynthesis; deamido-NAD(+) from nicotinate D-ribonucleotide: step 1/1.</text>
</comment>
<dbReference type="Pfam" id="PF01467">
    <property type="entry name" value="CTP_transf_like"/>
    <property type="match status" value="1"/>
</dbReference>
<dbReference type="GeneID" id="41338735"/>
<dbReference type="InterPro" id="IPR014729">
    <property type="entry name" value="Rossmann-like_a/b/a_fold"/>
</dbReference>
<reference evidence="12 13" key="1">
    <citation type="submission" date="2019-07" db="EMBL/GenBank/DDBJ databases">
        <title>Genome sequence of Acholeplasma laidlawii strain with increased resistance to erythromycin.</title>
        <authorList>
            <person name="Medvedeva E.S."/>
            <person name="Baranova N.B."/>
            <person name="Siniagina M.N."/>
            <person name="Mouzykantov A."/>
            <person name="Chernova O.A."/>
            <person name="Chernov V.M."/>
        </authorList>
    </citation>
    <scope>NUCLEOTIDE SEQUENCE [LARGE SCALE GENOMIC DNA]</scope>
    <source>
        <strain evidence="12 13">PG8REry</strain>
    </source>
</reference>
<keyword evidence="4 10" id="KW-0808">Transferase</keyword>
<evidence type="ECO:0000256" key="4">
    <source>
        <dbReference type="ARBA" id="ARBA00022679"/>
    </source>
</evidence>
<keyword evidence="3 10" id="KW-0662">Pyridine nucleotide biosynthesis</keyword>
<evidence type="ECO:0000256" key="6">
    <source>
        <dbReference type="ARBA" id="ARBA00022741"/>
    </source>
</evidence>
<dbReference type="EC" id="2.7.7.18" evidence="10"/>
<dbReference type="UniPathway" id="UPA00253">
    <property type="reaction ID" value="UER00332"/>
</dbReference>
<dbReference type="Gene3D" id="3.40.50.620">
    <property type="entry name" value="HUPs"/>
    <property type="match status" value="1"/>
</dbReference>
<dbReference type="CDD" id="cd02165">
    <property type="entry name" value="NMNAT"/>
    <property type="match status" value="1"/>
</dbReference>
<feature type="domain" description="Cytidyltransferase-like" evidence="11">
    <location>
        <begin position="4"/>
        <end position="160"/>
    </location>
</feature>
<dbReference type="EMBL" id="VKID01000001">
    <property type="protein sequence ID" value="TRX99994.1"/>
    <property type="molecule type" value="Genomic_DNA"/>
</dbReference>
<dbReference type="SUPFAM" id="SSF52374">
    <property type="entry name" value="Nucleotidylyl transferase"/>
    <property type="match status" value="1"/>
</dbReference>
<sequence length="188" mass="22397">MVLVYGGSFNPPTIAHEAIIHKLHEEFKPKKILIVPTGNYFSWKTDLIDFEHRFKMVELMTQHLDYVEISRLENTKAFLGSYHTLNELSKRYDDLYFVVGADHIKTLDQWKDYKKLIENYKFILLTRNNYTFDDDLLSKLGLKYEKMMFQSDISSSEIRKNLNQNLDKLNLNVKTYILENKLYEEVKV</sequence>
<comment type="caution">
    <text evidence="12">The sequence shown here is derived from an EMBL/GenBank/DDBJ whole genome shotgun (WGS) entry which is preliminary data.</text>
</comment>
<dbReference type="RefSeq" id="WP_012242506.1">
    <property type="nucleotide sequence ID" value="NZ_JACAOE010000001.1"/>
</dbReference>
<dbReference type="GO" id="GO:0004515">
    <property type="term" value="F:nicotinate-nucleotide adenylyltransferase activity"/>
    <property type="evidence" value="ECO:0007669"/>
    <property type="project" value="UniProtKB-UniRule"/>
</dbReference>
<keyword evidence="5 10" id="KW-0548">Nucleotidyltransferase</keyword>
<evidence type="ECO:0000256" key="10">
    <source>
        <dbReference type="HAMAP-Rule" id="MF_00244"/>
    </source>
</evidence>
<dbReference type="PANTHER" id="PTHR39321">
    <property type="entry name" value="NICOTINATE-NUCLEOTIDE ADENYLYLTRANSFERASE-RELATED"/>
    <property type="match status" value="1"/>
</dbReference>
<gene>
    <name evidence="10 12" type="primary">nadD</name>
    <name evidence="12" type="ORF">FNV44_02830</name>
</gene>
<evidence type="ECO:0000313" key="13">
    <source>
        <dbReference type="Proteomes" id="UP000315938"/>
    </source>
</evidence>
<comment type="similarity">
    <text evidence="10">Belongs to the NadD family.</text>
</comment>
<accession>A0A553IIG3</accession>
<name>A0A553IIG3_ACHLA</name>
<protein>
    <recommendedName>
        <fullName evidence="10">Probable nicotinate-nucleotide adenylyltransferase</fullName>
        <ecNumber evidence="10">2.7.7.18</ecNumber>
    </recommendedName>
    <alternativeName>
        <fullName evidence="10">Deamido-NAD(+) diphosphorylase</fullName>
    </alternativeName>
    <alternativeName>
        <fullName evidence="10">Deamido-NAD(+) pyrophosphorylase</fullName>
    </alternativeName>
    <alternativeName>
        <fullName evidence="10">Nicotinate mononucleotide adenylyltransferase</fullName>
        <shortName evidence="10">NaMN adenylyltransferase</shortName>
    </alternativeName>
</protein>
<evidence type="ECO:0000256" key="7">
    <source>
        <dbReference type="ARBA" id="ARBA00022840"/>
    </source>
</evidence>
<dbReference type="AlphaFoldDB" id="A0A553IIG3"/>
<keyword evidence="8 10" id="KW-0520">NAD</keyword>
<evidence type="ECO:0000256" key="8">
    <source>
        <dbReference type="ARBA" id="ARBA00023027"/>
    </source>
</evidence>
<comment type="function">
    <text evidence="1 10">Catalyzes the reversible adenylation of nicotinate mononucleotide (NaMN) to nicotinic acid adenine dinucleotide (NaAD).</text>
</comment>
<keyword evidence="6 10" id="KW-0547">Nucleotide-binding</keyword>
<dbReference type="PANTHER" id="PTHR39321:SF3">
    <property type="entry name" value="PHOSPHOPANTETHEINE ADENYLYLTRANSFERASE"/>
    <property type="match status" value="1"/>
</dbReference>
<dbReference type="InterPro" id="IPR005248">
    <property type="entry name" value="NadD/NMNAT"/>
</dbReference>
<dbReference type="GO" id="GO:0005524">
    <property type="term" value="F:ATP binding"/>
    <property type="evidence" value="ECO:0007669"/>
    <property type="project" value="UniProtKB-KW"/>
</dbReference>
<evidence type="ECO:0000256" key="5">
    <source>
        <dbReference type="ARBA" id="ARBA00022695"/>
    </source>
</evidence>
<comment type="catalytic activity">
    <reaction evidence="9 10">
        <text>nicotinate beta-D-ribonucleotide + ATP + H(+) = deamido-NAD(+) + diphosphate</text>
        <dbReference type="Rhea" id="RHEA:22860"/>
        <dbReference type="ChEBI" id="CHEBI:15378"/>
        <dbReference type="ChEBI" id="CHEBI:30616"/>
        <dbReference type="ChEBI" id="CHEBI:33019"/>
        <dbReference type="ChEBI" id="CHEBI:57502"/>
        <dbReference type="ChEBI" id="CHEBI:58437"/>
        <dbReference type="EC" id="2.7.7.18"/>
    </reaction>
</comment>
<keyword evidence="7 10" id="KW-0067">ATP-binding</keyword>
<evidence type="ECO:0000259" key="11">
    <source>
        <dbReference type="Pfam" id="PF01467"/>
    </source>
</evidence>
<dbReference type="HAMAP" id="MF_00244">
    <property type="entry name" value="NaMN_adenylyltr"/>
    <property type="match status" value="1"/>
</dbReference>
<evidence type="ECO:0000256" key="3">
    <source>
        <dbReference type="ARBA" id="ARBA00022642"/>
    </source>
</evidence>
<dbReference type="SMR" id="A0A553IIG3"/>
<evidence type="ECO:0000256" key="9">
    <source>
        <dbReference type="ARBA" id="ARBA00048721"/>
    </source>
</evidence>
<evidence type="ECO:0000256" key="2">
    <source>
        <dbReference type="ARBA" id="ARBA00005019"/>
    </source>
</evidence>
<evidence type="ECO:0000313" key="12">
    <source>
        <dbReference type="EMBL" id="TRX99994.1"/>
    </source>
</evidence>
<dbReference type="InterPro" id="IPR004821">
    <property type="entry name" value="Cyt_trans-like"/>
</dbReference>
<dbReference type="GO" id="GO:0009435">
    <property type="term" value="P:NAD+ biosynthetic process"/>
    <property type="evidence" value="ECO:0007669"/>
    <property type="project" value="UniProtKB-UniRule"/>
</dbReference>
<dbReference type="Proteomes" id="UP000315938">
    <property type="component" value="Unassembled WGS sequence"/>
</dbReference>
<proteinExistence type="inferred from homology"/>
<dbReference type="NCBIfam" id="TIGR00482">
    <property type="entry name" value="nicotinate (nicotinamide) nucleotide adenylyltransferase"/>
    <property type="match status" value="1"/>
</dbReference>